<feature type="region of interest" description="Disordered" evidence="1">
    <location>
        <begin position="55"/>
        <end position="94"/>
    </location>
</feature>
<accession>A0A9W8QII5</accession>
<organism evidence="2 3">
    <name type="scientific">Akanthomyces muscarius</name>
    <name type="common">Entomopathogenic fungus</name>
    <name type="synonym">Lecanicillium muscarium</name>
    <dbReference type="NCBI Taxonomy" id="2231603"/>
    <lineage>
        <taxon>Eukaryota</taxon>
        <taxon>Fungi</taxon>
        <taxon>Dikarya</taxon>
        <taxon>Ascomycota</taxon>
        <taxon>Pezizomycotina</taxon>
        <taxon>Sordariomycetes</taxon>
        <taxon>Hypocreomycetidae</taxon>
        <taxon>Hypocreales</taxon>
        <taxon>Cordycipitaceae</taxon>
        <taxon>Akanthomyces</taxon>
    </lineage>
</organism>
<dbReference type="RefSeq" id="XP_056056171.1">
    <property type="nucleotide sequence ID" value="XM_056199312.1"/>
</dbReference>
<keyword evidence="3" id="KW-1185">Reference proteome</keyword>
<dbReference type="EMBL" id="JAJHUN010000007">
    <property type="protein sequence ID" value="KAJ4156047.1"/>
    <property type="molecule type" value="Genomic_DNA"/>
</dbReference>
<name>A0A9W8QII5_AKAMU</name>
<proteinExistence type="predicted"/>
<sequence>MADWSPDLLLLVNCRARSCRYLCGRLPYSPLAGHSLDVSLVLSIEHFRPLLDVSLSTNPATEDDDTKTARAKGQVNQNETEDSMQLANHPAKYE</sequence>
<dbReference type="AlphaFoldDB" id="A0A9W8QII5"/>
<reference evidence="2" key="1">
    <citation type="journal article" date="2023" name="Access Microbiol">
        <title>De-novo genome assembly for Akanthomyces muscarius, a biocontrol agent of insect agricultural pests.</title>
        <authorList>
            <person name="Erdos Z."/>
            <person name="Studholme D.J."/>
            <person name="Raymond B."/>
            <person name="Sharma M."/>
        </authorList>
    </citation>
    <scope>NUCLEOTIDE SEQUENCE</scope>
    <source>
        <strain evidence="2">Ve6</strain>
    </source>
</reference>
<evidence type="ECO:0000313" key="2">
    <source>
        <dbReference type="EMBL" id="KAJ4156047.1"/>
    </source>
</evidence>
<dbReference type="KEGG" id="amus:LMH87_001261"/>
<dbReference type="Proteomes" id="UP001144673">
    <property type="component" value="Chromosome 6"/>
</dbReference>
<feature type="compositionally biased region" description="Polar residues" evidence="1">
    <location>
        <begin position="74"/>
        <end position="86"/>
    </location>
</feature>
<dbReference type="GeneID" id="80888420"/>
<comment type="caution">
    <text evidence="2">The sequence shown here is derived from an EMBL/GenBank/DDBJ whole genome shotgun (WGS) entry which is preliminary data.</text>
</comment>
<protein>
    <submittedName>
        <fullName evidence="2">Uncharacterized protein</fullName>
    </submittedName>
</protein>
<evidence type="ECO:0000256" key="1">
    <source>
        <dbReference type="SAM" id="MobiDB-lite"/>
    </source>
</evidence>
<gene>
    <name evidence="2" type="ORF">LMH87_001261</name>
</gene>
<evidence type="ECO:0000313" key="3">
    <source>
        <dbReference type="Proteomes" id="UP001144673"/>
    </source>
</evidence>